<dbReference type="KEGG" id="vg:75691400"/>
<gene>
    <name evidence="1" type="primary">gp_05142</name>
</gene>
<evidence type="ECO:0000313" key="1">
    <source>
        <dbReference type="EMBL" id="QWM89052.1"/>
    </source>
</evidence>
<name>A0AAE7V3E2_9CAUD</name>
<proteinExistence type="predicted"/>
<dbReference type="Proteomes" id="UP000827387">
    <property type="component" value="Segment"/>
</dbReference>
<sequence length="223" mass="24347">MTIGEMHVMFRQLAQQMGMQTIRAILPNEIDACINVAVNDVIKKLIAENLGSAGNEQVTIYNARVGQINGLSTLFKRLSLTAPTKSSQRNCYVTNVPLDDVMYITAVEVGYEETNKIYDARVTQAELLGRTLEDYCNAPTYNSPVVVFLGQVNGVGIEIYTSSKGEGLIPTKANATVISKPAVVKYSDNEGDAVDCNMPDYMHIDIVKAAAEIYLRSVAITSN</sequence>
<organism evidence="1 2">
    <name type="scientific">uncultured phage cr49_1</name>
    <dbReference type="NCBI Taxonomy" id="2986402"/>
    <lineage>
        <taxon>Viruses</taxon>
        <taxon>Duplodnaviria</taxon>
        <taxon>Heunggongvirae</taxon>
        <taxon>Uroviricota</taxon>
        <taxon>Caudoviricetes</taxon>
        <taxon>Crassvirales</taxon>
        <taxon>Intestiviridae</taxon>
        <taxon>Crudevirinae</taxon>
        <taxon>Diorhovirus</taxon>
        <taxon>Diorhovirus copri</taxon>
    </lineage>
</organism>
<keyword evidence="2" id="KW-1185">Reference proteome</keyword>
<reference evidence="1 2" key="1">
    <citation type="submission" date="2021-04" db="EMBL/GenBank/DDBJ databases">
        <authorList>
            <person name="Shkoporov A.N."/>
            <person name="Stockdale S.R."/>
            <person name="Guerin E."/>
            <person name="Ross R.P."/>
            <person name="Hill C."/>
        </authorList>
    </citation>
    <scope>NUCLEOTIDE SEQUENCE [LARGE SCALE GENOMIC DNA]</scope>
    <source>
        <strain evidence="2">cr49_1</strain>
    </source>
</reference>
<accession>A0AAE7V3E2</accession>
<evidence type="ECO:0000313" key="2">
    <source>
        <dbReference type="Proteomes" id="UP000827387"/>
    </source>
</evidence>
<dbReference type="GeneID" id="75691400"/>
<protein>
    <submittedName>
        <fullName evidence="1">Uncharacterized protein</fullName>
    </submittedName>
</protein>
<dbReference type="RefSeq" id="YP_010358624.1">
    <property type="nucleotide sequence ID" value="NC_062764.1"/>
</dbReference>
<dbReference type="EMBL" id="MZ130474">
    <property type="protein sequence ID" value="QWM89052.1"/>
    <property type="molecule type" value="Genomic_DNA"/>
</dbReference>